<feature type="transmembrane region" description="Helical" evidence="1">
    <location>
        <begin position="73"/>
        <end position="93"/>
    </location>
</feature>
<dbReference type="EMBL" id="VDFP01000032">
    <property type="protein sequence ID" value="MQS76928.1"/>
    <property type="molecule type" value="Genomic_DNA"/>
</dbReference>
<feature type="transmembrane region" description="Helical" evidence="1">
    <location>
        <begin position="184"/>
        <end position="216"/>
    </location>
</feature>
<feature type="transmembrane region" description="Helical" evidence="1">
    <location>
        <begin position="318"/>
        <end position="336"/>
    </location>
</feature>
<protein>
    <recommendedName>
        <fullName evidence="4">YfhO family protein</fullName>
    </recommendedName>
</protein>
<feature type="transmembrane region" description="Helical" evidence="1">
    <location>
        <begin position="12"/>
        <end position="31"/>
    </location>
</feature>
<feature type="transmembrane region" description="Helical" evidence="1">
    <location>
        <begin position="530"/>
        <end position="551"/>
    </location>
</feature>
<keyword evidence="1" id="KW-0472">Membrane</keyword>
<proteinExistence type="predicted"/>
<dbReference type="Proteomes" id="UP000414364">
    <property type="component" value="Unassembled WGS sequence"/>
</dbReference>
<sequence>MEKFKMNQKYFKIMMLCLFYLLVSVLMYLSYKRNFVWNGDDIYYQFQRLMGLSNNYQGGLLFSNISTTNFGNIGYGVNIFYPWLTLLPFYFLFHLTGNWISAYYLGLLFFFFISLLISHYAMKKFSGSTKLALLFAMVYNFSNYRLIELFTRASLAEYIATIFLPLCFLGFYELFFGDGKQWKILAIGMSLIIFTHVLSTFLCIIMFVLIMVIFVVKLKFSKQRLFNLLKAVVSTILMTLIFTVPFISEELFQKYGVPDRQILQGQDLGKLLYSSLINDTHRLVENNAYNIGLILLIAMVLGIIVFKKFSGVLKATYLLFIGTFLLSTSLFPWKIFQNTSIEVIQFPYRLLMFTTLFGSVVMTYILAIILKAGLEKYFIAILGVVTVITGGLWLTTIDLTAKTSLVSSAKLVIDQKRINEGNIPDTYLAQYVPVTGQKELDSVVQHQVFLNGKVSNQAPLPVDKGSNFTFTDIKKGDKLDLPFVRYKYTKASLNGKSVPITLSKRGSVMIKAPKDYDRLTIHLTYGNRKLFGFAMIVTIISWFIILFGTPVEKYFYSLRSRFG</sequence>
<keyword evidence="1" id="KW-0812">Transmembrane</keyword>
<keyword evidence="1" id="KW-1133">Transmembrane helix</keyword>
<evidence type="ECO:0008006" key="4">
    <source>
        <dbReference type="Google" id="ProtNLM"/>
    </source>
</evidence>
<evidence type="ECO:0000313" key="3">
    <source>
        <dbReference type="Proteomes" id="UP000414364"/>
    </source>
</evidence>
<dbReference type="RefSeq" id="WP_153386661.1">
    <property type="nucleotide sequence ID" value="NZ_VDFP01000032.1"/>
</dbReference>
<feature type="transmembrane region" description="Helical" evidence="1">
    <location>
        <begin position="228"/>
        <end position="248"/>
    </location>
</feature>
<feature type="transmembrane region" description="Helical" evidence="1">
    <location>
        <begin position="288"/>
        <end position="306"/>
    </location>
</feature>
<gene>
    <name evidence="2" type="ORF">FHL06_11305</name>
</gene>
<feature type="transmembrane region" description="Helical" evidence="1">
    <location>
        <begin position="127"/>
        <end position="143"/>
    </location>
</feature>
<comment type="caution">
    <text evidence="2">The sequence shown here is derived from an EMBL/GenBank/DDBJ whole genome shotgun (WGS) entry which is preliminary data.</text>
</comment>
<evidence type="ECO:0000313" key="2">
    <source>
        <dbReference type="EMBL" id="MQS76928.1"/>
    </source>
</evidence>
<feature type="transmembrane region" description="Helical" evidence="1">
    <location>
        <begin position="377"/>
        <end position="397"/>
    </location>
</feature>
<name>A0A5P0ZRS4_9LACO</name>
<feature type="transmembrane region" description="Helical" evidence="1">
    <location>
        <begin position="155"/>
        <end position="172"/>
    </location>
</feature>
<evidence type="ECO:0000256" key="1">
    <source>
        <dbReference type="SAM" id="Phobius"/>
    </source>
</evidence>
<dbReference type="AlphaFoldDB" id="A0A5P0ZRS4"/>
<feature type="transmembrane region" description="Helical" evidence="1">
    <location>
        <begin position="348"/>
        <end position="370"/>
    </location>
</feature>
<organism evidence="2 3">
    <name type="scientific">Companilactobacillus halodurans</name>
    <dbReference type="NCBI Taxonomy" id="2584183"/>
    <lineage>
        <taxon>Bacteria</taxon>
        <taxon>Bacillati</taxon>
        <taxon>Bacillota</taxon>
        <taxon>Bacilli</taxon>
        <taxon>Lactobacillales</taxon>
        <taxon>Lactobacillaceae</taxon>
        <taxon>Companilactobacillus</taxon>
    </lineage>
</organism>
<accession>A0A5P0ZRS4</accession>
<feature type="transmembrane region" description="Helical" evidence="1">
    <location>
        <begin position="100"/>
        <end position="121"/>
    </location>
</feature>
<reference evidence="2 3" key="1">
    <citation type="journal article" date="2019" name="Syst. Appl. Microbiol.">
        <title>Polyphasic characterization of two novel Lactobacillus spp. isolated from blown salami packages: Description of Lactobacillus halodurans sp. nov. and Lactobacillus salsicarnum sp. nov.</title>
        <authorList>
            <person name="Schuster J.A."/>
            <person name="Klingl A."/>
            <person name="Vogel R.F."/>
            <person name="Ehrmann M.A."/>
        </authorList>
    </citation>
    <scope>NUCLEOTIDE SEQUENCE [LARGE SCALE GENOMIC DNA]</scope>
    <source>
        <strain evidence="2 3">TMW 1.2172</strain>
    </source>
</reference>